<feature type="coiled-coil region" evidence="1">
    <location>
        <begin position="114"/>
        <end position="201"/>
    </location>
</feature>
<dbReference type="AlphaFoldDB" id="A0A1I7TF51"/>
<evidence type="ECO:0000313" key="4">
    <source>
        <dbReference type="WBParaSite" id="Csp11.Scaffold598.g5337.t1"/>
    </source>
</evidence>
<feature type="region of interest" description="Disordered" evidence="2">
    <location>
        <begin position="653"/>
        <end position="690"/>
    </location>
</feature>
<feature type="coiled-coil region" evidence="1">
    <location>
        <begin position="237"/>
        <end position="359"/>
    </location>
</feature>
<evidence type="ECO:0000256" key="2">
    <source>
        <dbReference type="SAM" id="MobiDB-lite"/>
    </source>
</evidence>
<protein>
    <submittedName>
        <fullName evidence="4">TPR_MLP1_2 domain-containing protein</fullName>
    </submittedName>
</protein>
<dbReference type="STRING" id="1561998.A0A1I7TF51"/>
<sequence length="690" mass="79656">MSSNNDSLEVLQLRAESASLVSEMEYWKELYTSAMGDAQRAIRDSEDLTQQLYAARDQISVLRIEKEQTDKQMETLREERAVQEELTTQTSTYAALLETMLDDTVEAKAQKAKEAELCGTVDQLQKEKQDLEAMMDEFKAMWTKDTKEFRETTDKLAEYKNQMTAELEEAKSNLDRVQAALHDSEAANADLKANVSKLKTDLVKSQNGLQLMTAKRDSMRECYRKSSAELHESIQKRNSVEASLSEYLEEIDRLKSQLNDLGDEKENLAERLEIARTSYIAANSKLLEANSMYGQVQCDLADAKKSNKDLREEIEKLSEHKELAVEQIKYLEGELVMQVGELNAALEECQKKLDEGEESWKCKEGIFQIEIFRQTREKERIQRDLTEKINILTNDNKQIDCQRLLTEQKLNKTQMDSEVQILRYQDEIKSLKTMLSGSEEARDRDSAMFGLTIESIETELKDSRAQLKKLAKDNYLAKTALEKANVEAERLREQLSQTARDFVAEKEKLEQKQEQFSVALQQKCAKQIDEMKHNNMLAINQEMIKAQMAVDTLKKKNSVESQTSLRLYKESLAQRDEEIYEAQITNARLIQDKAISDAENGRLQEKIRTVKAAGQQDREELLAAFRREREEIEKAHVAEIRELCEEHRREVENMGVSVLDDDSRSDSYEEGEEEEAEEEPKEWEVVEDEE</sequence>
<evidence type="ECO:0000256" key="1">
    <source>
        <dbReference type="SAM" id="Coils"/>
    </source>
</evidence>
<feature type="compositionally biased region" description="Acidic residues" evidence="2">
    <location>
        <begin position="668"/>
        <end position="690"/>
    </location>
</feature>
<keyword evidence="1" id="KW-0175">Coiled coil</keyword>
<name>A0A1I7TF51_9PELO</name>
<feature type="coiled-coil region" evidence="1">
    <location>
        <begin position="59"/>
        <end position="86"/>
    </location>
</feature>
<reference evidence="4" key="1">
    <citation type="submission" date="2016-11" db="UniProtKB">
        <authorList>
            <consortium name="WormBaseParasite"/>
        </authorList>
    </citation>
    <scope>IDENTIFICATION</scope>
</reference>
<keyword evidence="3" id="KW-1185">Reference proteome</keyword>
<proteinExistence type="predicted"/>
<dbReference type="WBParaSite" id="Csp11.Scaffold598.g5337.t1">
    <property type="protein sequence ID" value="Csp11.Scaffold598.g5337.t1"/>
    <property type="gene ID" value="Csp11.Scaffold598.g5337"/>
</dbReference>
<dbReference type="eggNOG" id="ENOG502THXW">
    <property type="taxonomic scope" value="Eukaryota"/>
</dbReference>
<dbReference type="Proteomes" id="UP000095282">
    <property type="component" value="Unplaced"/>
</dbReference>
<organism evidence="3 4">
    <name type="scientific">Caenorhabditis tropicalis</name>
    <dbReference type="NCBI Taxonomy" id="1561998"/>
    <lineage>
        <taxon>Eukaryota</taxon>
        <taxon>Metazoa</taxon>
        <taxon>Ecdysozoa</taxon>
        <taxon>Nematoda</taxon>
        <taxon>Chromadorea</taxon>
        <taxon>Rhabditida</taxon>
        <taxon>Rhabditina</taxon>
        <taxon>Rhabditomorpha</taxon>
        <taxon>Rhabditoidea</taxon>
        <taxon>Rhabditidae</taxon>
        <taxon>Peloderinae</taxon>
        <taxon>Caenorhabditis</taxon>
    </lineage>
</organism>
<feature type="coiled-coil region" evidence="1">
    <location>
        <begin position="453"/>
        <end position="515"/>
    </location>
</feature>
<accession>A0A1I7TF51</accession>
<evidence type="ECO:0000313" key="3">
    <source>
        <dbReference type="Proteomes" id="UP000095282"/>
    </source>
</evidence>